<dbReference type="PANTHER" id="PTHR35043:SF7">
    <property type="entry name" value="TRANSCRIPTION FACTOR DOMAIN-CONTAINING PROTEIN"/>
    <property type="match status" value="1"/>
</dbReference>
<evidence type="ECO:0000313" key="3">
    <source>
        <dbReference type="Proteomes" id="UP000800035"/>
    </source>
</evidence>
<keyword evidence="1" id="KW-0812">Transmembrane</keyword>
<keyword evidence="3" id="KW-1185">Reference proteome</keyword>
<dbReference type="Proteomes" id="UP000800035">
    <property type="component" value="Unassembled WGS sequence"/>
</dbReference>
<dbReference type="AlphaFoldDB" id="A0A6A5TAV1"/>
<dbReference type="PANTHER" id="PTHR35043">
    <property type="entry name" value="TRANSCRIPTION FACTOR DOMAIN-CONTAINING PROTEIN"/>
    <property type="match status" value="1"/>
</dbReference>
<sequence length="81" mass="9118">NSTSDAKTEATVGFIPGDNRRDTISLIFSRVATILLCIYTAIHLNIPPQRENKLRKIFRYVQLGIISLLTPELVLYTAITQ</sequence>
<feature type="non-terminal residue" evidence="2">
    <location>
        <position position="1"/>
    </location>
</feature>
<name>A0A6A5TAV1_9PLEO</name>
<evidence type="ECO:0000256" key="1">
    <source>
        <dbReference type="SAM" id="Phobius"/>
    </source>
</evidence>
<evidence type="ECO:0000313" key="2">
    <source>
        <dbReference type="EMBL" id="KAF1949843.1"/>
    </source>
</evidence>
<proteinExistence type="predicted"/>
<reference evidence="2" key="1">
    <citation type="journal article" date="2020" name="Stud. Mycol.">
        <title>101 Dothideomycetes genomes: a test case for predicting lifestyles and emergence of pathogens.</title>
        <authorList>
            <person name="Haridas S."/>
            <person name="Albert R."/>
            <person name="Binder M."/>
            <person name="Bloem J."/>
            <person name="Labutti K."/>
            <person name="Salamov A."/>
            <person name="Andreopoulos B."/>
            <person name="Baker S."/>
            <person name="Barry K."/>
            <person name="Bills G."/>
            <person name="Bluhm B."/>
            <person name="Cannon C."/>
            <person name="Castanera R."/>
            <person name="Culley D."/>
            <person name="Daum C."/>
            <person name="Ezra D."/>
            <person name="Gonzalez J."/>
            <person name="Henrissat B."/>
            <person name="Kuo A."/>
            <person name="Liang C."/>
            <person name="Lipzen A."/>
            <person name="Lutzoni F."/>
            <person name="Magnuson J."/>
            <person name="Mondo S."/>
            <person name="Nolan M."/>
            <person name="Ohm R."/>
            <person name="Pangilinan J."/>
            <person name="Park H.-J."/>
            <person name="Ramirez L."/>
            <person name="Alfaro M."/>
            <person name="Sun H."/>
            <person name="Tritt A."/>
            <person name="Yoshinaga Y."/>
            <person name="Zwiers L.-H."/>
            <person name="Turgeon B."/>
            <person name="Goodwin S."/>
            <person name="Spatafora J."/>
            <person name="Crous P."/>
            <person name="Grigoriev I."/>
        </authorList>
    </citation>
    <scope>NUCLEOTIDE SEQUENCE</scope>
    <source>
        <strain evidence="2">CBS 675.92</strain>
    </source>
</reference>
<feature type="non-terminal residue" evidence="2">
    <location>
        <position position="81"/>
    </location>
</feature>
<dbReference type="EMBL" id="ML977031">
    <property type="protein sequence ID" value="KAF1949843.1"/>
    <property type="molecule type" value="Genomic_DNA"/>
</dbReference>
<accession>A0A6A5TAV1</accession>
<keyword evidence="1" id="KW-0472">Membrane</keyword>
<keyword evidence="1" id="KW-1133">Transmembrane helix</keyword>
<feature type="transmembrane region" description="Helical" evidence="1">
    <location>
        <begin position="58"/>
        <end position="79"/>
    </location>
</feature>
<protein>
    <submittedName>
        <fullName evidence="2">Uncharacterized protein</fullName>
    </submittedName>
</protein>
<organism evidence="2 3">
    <name type="scientific">Byssothecium circinans</name>
    <dbReference type="NCBI Taxonomy" id="147558"/>
    <lineage>
        <taxon>Eukaryota</taxon>
        <taxon>Fungi</taxon>
        <taxon>Dikarya</taxon>
        <taxon>Ascomycota</taxon>
        <taxon>Pezizomycotina</taxon>
        <taxon>Dothideomycetes</taxon>
        <taxon>Pleosporomycetidae</taxon>
        <taxon>Pleosporales</taxon>
        <taxon>Massarineae</taxon>
        <taxon>Massarinaceae</taxon>
        <taxon>Byssothecium</taxon>
    </lineage>
</organism>
<dbReference type="OrthoDB" id="9451547at2759"/>
<gene>
    <name evidence="2" type="ORF">CC80DRAFT_357831</name>
</gene>
<feature type="transmembrane region" description="Helical" evidence="1">
    <location>
        <begin position="27"/>
        <end position="46"/>
    </location>
</feature>